<reference evidence="1 2" key="1">
    <citation type="submission" date="2018-08" db="EMBL/GenBank/DDBJ databases">
        <title>Genomic Encyclopedia of Type Strains, Phase III (KMG-III): the genomes of soil and plant-associated and newly described type strains.</title>
        <authorList>
            <person name="Whitman W."/>
        </authorList>
    </citation>
    <scope>NUCLEOTIDE SEQUENCE [LARGE SCALE GENOMIC DNA]</scope>
    <source>
        <strain evidence="1 2">325-5</strain>
    </source>
</reference>
<comment type="caution">
    <text evidence="1">The sequence shown here is derived from an EMBL/GenBank/DDBJ whole genome shotgun (WGS) entry which is preliminary data.</text>
</comment>
<protein>
    <submittedName>
        <fullName evidence="1">Uncharacterized protein</fullName>
    </submittedName>
</protein>
<accession>A0A3D9RIC5</accession>
<keyword evidence="2" id="KW-1185">Reference proteome</keyword>
<dbReference type="Proteomes" id="UP000256429">
    <property type="component" value="Unassembled WGS sequence"/>
</dbReference>
<proteinExistence type="predicted"/>
<dbReference type="AlphaFoldDB" id="A0A3D9RIC5"/>
<evidence type="ECO:0000313" key="1">
    <source>
        <dbReference type="EMBL" id="REE78716.1"/>
    </source>
</evidence>
<name>A0A3D9RIC5_9FLAO</name>
<dbReference type="EMBL" id="QTTQ01000015">
    <property type="protein sequence ID" value="REE78716.1"/>
    <property type="molecule type" value="Genomic_DNA"/>
</dbReference>
<sequence length="234" mass="27637">MYKPVTTHMIYKLQNIKNNDLDSLKKDVDSGAKFILFNYRIGLGLISLLRFSPAIFIKREENIEKFKKKYNRLNFIFGPWFIFKGPFLTYDAYKVNKNGGIDVTKDILTNLTQEHLEKGEVNIQIIHNIFSKVNKSDKKNIIKAIQKTDLNIVPIKNVFVALFVNVEEYQEPYFVIGIELYKQIDLDKKHIKTNLNKYFYKHVEFEIFNINENKDYSDKLIEQGEKINEIKNVL</sequence>
<evidence type="ECO:0000313" key="2">
    <source>
        <dbReference type="Proteomes" id="UP000256429"/>
    </source>
</evidence>
<gene>
    <name evidence="1" type="ORF">BX611_3026</name>
</gene>
<organism evidence="1 2">
    <name type="scientific">Lutibacter oceani</name>
    <dbReference type="NCBI Taxonomy" id="1853311"/>
    <lineage>
        <taxon>Bacteria</taxon>
        <taxon>Pseudomonadati</taxon>
        <taxon>Bacteroidota</taxon>
        <taxon>Flavobacteriia</taxon>
        <taxon>Flavobacteriales</taxon>
        <taxon>Flavobacteriaceae</taxon>
        <taxon>Lutibacter</taxon>
    </lineage>
</organism>